<keyword evidence="3" id="KW-1185">Reference proteome</keyword>
<comment type="caution">
    <text evidence="2">The sequence shown here is derived from an EMBL/GenBank/DDBJ whole genome shotgun (WGS) entry which is preliminary data.</text>
</comment>
<name>A0A7X6HBF5_9MICC</name>
<gene>
    <name evidence="2" type="ORF">HGG74_01745</name>
</gene>
<dbReference type="Gene3D" id="2.20.25.10">
    <property type="match status" value="1"/>
</dbReference>
<evidence type="ECO:0000313" key="3">
    <source>
        <dbReference type="Proteomes" id="UP000544090"/>
    </source>
</evidence>
<sequence>MALLPPELVSVLRCPVTGSELVQDGDELVSAGTDAAGRHLRYRIDEGIPVLLPAPPEAQGPHAAPTPAPEKA</sequence>
<dbReference type="Proteomes" id="UP000544090">
    <property type="component" value="Unassembled WGS sequence"/>
</dbReference>
<reference evidence="2 3" key="1">
    <citation type="submission" date="2020-04" db="EMBL/GenBank/DDBJ databases">
        <title>Arthrobacter sp. nov.</title>
        <authorList>
            <person name="Liu S."/>
        </authorList>
    </citation>
    <scope>NUCLEOTIDE SEQUENCE [LARGE SCALE GENOMIC DNA]</scope>
    <source>
        <strain evidence="2 3">E918</strain>
    </source>
</reference>
<dbReference type="EMBL" id="JAAZSQ010000001">
    <property type="protein sequence ID" value="NKX53279.1"/>
    <property type="molecule type" value="Genomic_DNA"/>
</dbReference>
<evidence type="ECO:0000313" key="2">
    <source>
        <dbReference type="EMBL" id="NKX53279.1"/>
    </source>
</evidence>
<dbReference type="RefSeq" id="WP_168484602.1">
    <property type="nucleotide sequence ID" value="NZ_JAAZSQ010000001.1"/>
</dbReference>
<evidence type="ECO:0000256" key="1">
    <source>
        <dbReference type="SAM" id="MobiDB-lite"/>
    </source>
</evidence>
<feature type="region of interest" description="Disordered" evidence="1">
    <location>
        <begin position="53"/>
        <end position="72"/>
    </location>
</feature>
<dbReference type="AlphaFoldDB" id="A0A7X6HBF5"/>
<dbReference type="SUPFAM" id="SSF158997">
    <property type="entry name" value="Trm112p-like"/>
    <property type="match status" value="1"/>
</dbReference>
<accession>A0A7X6HBF5</accession>
<proteinExistence type="predicted"/>
<protein>
    <submittedName>
        <fullName evidence="2">Uncharacterized protein</fullName>
    </submittedName>
</protein>
<organism evidence="2 3">
    <name type="scientific">Arthrobacter mobilis</name>
    <dbReference type="NCBI Taxonomy" id="2724944"/>
    <lineage>
        <taxon>Bacteria</taxon>
        <taxon>Bacillati</taxon>
        <taxon>Actinomycetota</taxon>
        <taxon>Actinomycetes</taxon>
        <taxon>Micrococcales</taxon>
        <taxon>Micrococcaceae</taxon>
        <taxon>Arthrobacter</taxon>
    </lineage>
</organism>